<evidence type="ECO:0000256" key="14">
    <source>
        <dbReference type="ARBA" id="ARBA00023180"/>
    </source>
</evidence>
<keyword evidence="17" id="KW-1185">Reference proteome</keyword>
<evidence type="ECO:0000256" key="13">
    <source>
        <dbReference type="ARBA" id="ARBA00023157"/>
    </source>
</evidence>
<dbReference type="EMBL" id="LWCA01000714">
    <property type="protein sequence ID" value="OAF67232.1"/>
    <property type="molecule type" value="Genomic_DNA"/>
</dbReference>
<evidence type="ECO:0000313" key="17">
    <source>
        <dbReference type="Proteomes" id="UP000078046"/>
    </source>
</evidence>
<organism evidence="16 17">
    <name type="scientific">Intoshia linei</name>
    <dbReference type="NCBI Taxonomy" id="1819745"/>
    <lineage>
        <taxon>Eukaryota</taxon>
        <taxon>Metazoa</taxon>
        <taxon>Spiralia</taxon>
        <taxon>Lophotrochozoa</taxon>
        <taxon>Mesozoa</taxon>
        <taxon>Orthonectida</taxon>
        <taxon>Rhopaluridae</taxon>
        <taxon>Intoshia</taxon>
    </lineage>
</organism>
<dbReference type="Proteomes" id="UP000078046">
    <property type="component" value="Unassembled WGS sequence"/>
</dbReference>
<keyword evidence="5" id="KW-0813">Transport</keyword>
<evidence type="ECO:0000256" key="10">
    <source>
        <dbReference type="ARBA" id="ARBA00022982"/>
    </source>
</evidence>
<dbReference type="PANTHER" id="PTHR12613">
    <property type="entry name" value="ERO1-RELATED"/>
    <property type="match status" value="1"/>
</dbReference>
<dbReference type="PANTHER" id="PTHR12613:SF0">
    <property type="entry name" value="ERO1-LIKE PROTEIN"/>
    <property type="match status" value="1"/>
</dbReference>
<dbReference type="Pfam" id="PF04137">
    <property type="entry name" value="ERO1"/>
    <property type="match status" value="1"/>
</dbReference>
<keyword evidence="13" id="KW-1015">Disulfide bond</keyword>
<comment type="similarity">
    <text evidence="3">Belongs to the EROs family.</text>
</comment>
<evidence type="ECO:0000256" key="3">
    <source>
        <dbReference type="ARBA" id="ARBA00008277"/>
    </source>
</evidence>
<evidence type="ECO:0000313" key="16">
    <source>
        <dbReference type="EMBL" id="OAF67232.1"/>
    </source>
</evidence>
<dbReference type="GO" id="GO:0015035">
    <property type="term" value="F:protein-disulfide reductase activity"/>
    <property type="evidence" value="ECO:0007669"/>
    <property type="project" value="InterPro"/>
</dbReference>
<comment type="cofactor">
    <cofactor evidence="1">
        <name>FAD</name>
        <dbReference type="ChEBI" id="CHEBI:57692"/>
    </cofactor>
</comment>
<keyword evidence="8" id="KW-0256">Endoplasmic reticulum</keyword>
<evidence type="ECO:0000256" key="6">
    <source>
        <dbReference type="ARBA" id="ARBA00022630"/>
    </source>
</evidence>
<dbReference type="GO" id="GO:0071949">
    <property type="term" value="F:FAD binding"/>
    <property type="evidence" value="ECO:0007669"/>
    <property type="project" value="InterPro"/>
</dbReference>
<dbReference type="OrthoDB" id="269384at2759"/>
<evidence type="ECO:0000256" key="8">
    <source>
        <dbReference type="ARBA" id="ARBA00022824"/>
    </source>
</evidence>
<keyword evidence="12" id="KW-0472">Membrane</keyword>
<dbReference type="GO" id="GO:0005789">
    <property type="term" value="C:endoplasmic reticulum membrane"/>
    <property type="evidence" value="ECO:0007669"/>
    <property type="project" value="UniProtKB-SubCell"/>
</dbReference>
<keyword evidence="9" id="KW-0274">FAD</keyword>
<evidence type="ECO:0000256" key="12">
    <source>
        <dbReference type="ARBA" id="ARBA00023136"/>
    </source>
</evidence>
<keyword evidence="14" id="KW-0325">Glycoprotein</keyword>
<protein>
    <submittedName>
        <fullName evidence="16">Uncharacterized protein</fullName>
    </submittedName>
</protein>
<proteinExistence type="inferred from homology"/>
<evidence type="ECO:0000256" key="5">
    <source>
        <dbReference type="ARBA" id="ARBA00022448"/>
    </source>
</evidence>
<dbReference type="InterPro" id="IPR007266">
    <property type="entry name" value="Ero1"/>
</dbReference>
<comment type="subcellular location">
    <subcellularLocation>
        <location evidence="2">Endoplasmic reticulum membrane</location>
        <topology evidence="2">Peripheral membrane protein</topology>
        <orientation evidence="2">Lumenal side</orientation>
    </subcellularLocation>
</comment>
<keyword evidence="7" id="KW-0732">Signal</keyword>
<evidence type="ECO:0000256" key="15">
    <source>
        <dbReference type="ARBA" id="ARBA00023284"/>
    </source>
</evidence>
<keyword evidence="10" id="KW-0249">Electron transport</keyword>
<evidence type="ECO:0000256" key="9">
    <source>
        <dbReference type="ARBA" id="ARBA00022827"/>
    </source>
</evidence>
<dbReference type="InterPro" id="IPR037192">
    <property type="entry name" value="ERO1-like_sf"/>
</dbReference>
<comment type="caution">
    <text evidence="16">The sequence shown here is derived from an EMBL/GenBank/DDBJ whole genome shotgun (WGS) entry which is preliminary data.</text>
</comment>
<keyword evidence="6" id="KW-0285">Flavoprotein</keyword>
<accession>A0A177B0G5</accession>
<gene>
    <name evidence="16" type="ORF">A3Q56_05035</name>
</gene>
<name>A0A177B0G5_9BILA</name>
<evidence type="ECO:0000256" key="1">
    <source>
        <dbReference type="ARBA" id="ARBA00001974"/>
    </source>
</evidence>
<evidence type="ECO:0000256" key="2">
    <source>
        <dbReference type="ARBA" id="ARBA00004367"/>
    </source>
</evidence>
<keyword evidence="11" id="KW-0560">Oxidoreductase</keyword>
<keyword evidence="15" id="KW-0676">Redox-active center</keyword>
<dbReference type="GO" id="GO:0016972">
    <property type="term" value="F:thiol oxidase activity"/>
    <property type="evidence" value="ECO:0007669"/>
    <property type="project" value="InterPro"/>
</dbReference>
<reference evidence="16 17" key="1">
    <citation type="submission" date="2016-04" db="EMBL/GenBank/DDBJ databases">
        <title>The genome of Intoshia linei affirms orthonectids as highly simplified spiralians.</title>
        <authorList>
            <person name="Mikhailov K.V."/>
            <person name="Slusarev G.S."/>
            <person name="Nikitin M.A."/>
            <person name="Logacheva M.D."/>
            <person name="Penin A."/>
            <person name="Aleoshin V."/>
            <person name="Panchin Y.V."/>
        </authorList>
    </citation>
    <scope>NUCLEOTIDE SEQUENCE [LARGE SCALE GENOMIC DNA]</scope>
    <source>
        <strain evidence="16">Intl2013</strain>
        <tissue evidence="16">Whole animal</tissue>
    </source>
</reference>
<dbReference type="AlphaFoldDB" id="A0A177B0G5"/>
<comment type="subunit">
    <text evidence="4">May function both as a monomer and a homodimer.</text>
</comment>
<evidence type="ECO:0000256" key="4">
    <source>
        <dbReference type="ARBA" id="ARBA00011802"/>
    </source>
</evidence>
<sequence>MRYYFSTYYKIPPIILFLPNSIENIFNIDENCFEKQFFYRLMSGLHSSINIAIISTWINVKNTDNPLLNKVKSKPNLLEFKKKFDPEFTKGEGPGRLLNLYFLYMVQIRSIQLLLPHLKMKKIYSGDENEDAKVRGNLKKLGIIINEFDAHYNEKMFFVKERDRKMLFEYEKKFHNITKIMDCLGCANCKLWGKLQMFGLGSTLNLIFSNANNFDALKQTIDYFSRRHIVALFNSLARTSDNISKIKVFKHLYDSKLEL</sequence>
<dbReference type="SUPFAM" id="SSF110019">
    <property type="entry name" value="ERO1-like"/>
    <property type="match status" value="1"/>
</dbReference>
<dbReference type="GO" id="GO:0034975">
    <property type="term" value="P:protein folding in endoplasmic reticulum"/>
    <property type="evidence" value="ECO:0007669"/>
    <property type="project" value="InterPro"/>
</dbReference>
<evidence type="ECO:0000256" key="7">
    <source>
        <dbReference type="ARBA" id="ARBA00022729"/>
    </source>
</evidence>
<evidence type="ECO:0000256" key="11">
    <source>
        <dbReference type="ARBA" id="ARBA00023002"/>
    </source>
</evidence>